<accession>A0A1H8E1V5</accession>
<proteinExistence type="predicted"/>
<dbReference type="RefSeq" id="WP_090002522.1">
    <property type="nucleotide sequence ID" value="NZ_FOBV01000030.1"/>
</dbReference>
<dbReference type="InterPro" id="IPR054836">
    <property type="entry name" value="Tn5_transposase"/>
</dbReference>
<evidence type="ECO:0000313" key="3">
    <source>
        <dbReference type="Proteomes" id="UP000199450"/>
    </source>
</evidence>
<reference evidence="3" key="1">
    <citation type="submission" date="2016-10" db="EMBL/GenBank/DDBJ databases">
        <authorList>
            <person name="Varghese N."/>
            <person name="Submissions S."/>
        </authorList>
    </citation>
    <scope>NUCLEOTIDE SEQUENCE [LARGE SCALE GENOMIC DNA]</scope>
    <source>
        <strain evidence="3">DSM 17453</strain>
    </source>
</reference>
<dbReference type="EMBL" id="FOBV01000030">
    <property type="protein sequence ID" value="SEN13425.1"/>
    <property type="molecule type" value="Genomic_DNA"/>
</dbReference>
<dbReference type="InterPro" id="IPR014737">
    <property type="entry name" value="Transposase_Tn5-like_C"/>
</dbReference>
<evidence type="ECO:0000313" key="2">
    <source>
        <dbReference type="EMBL" id="SEN13425.1"/>
    </source>
</evidence>
<dbReference type="Gene3D" id="1.10.740.10">
    <property type="entry name" value="Transferase Inhibitor Protein From Tn5, Chain"/>
    <property type="match status" value="1"/>
</dbReference>
<dbReference type="NCBIfam" id="NF033590">
    <property type="entry name" value="transpos_IS4_3"/>
    <property type="match status" value="1"/>
</dbReference>
<sequence>MSTRNFREFADKRLLKRSNKILDDLFSKSVHSIRRLSDDEASAKGHYRFLQNDRVSEGDLVRNMSYNCIEACRGKYVVCIQDTTEINLYSHKGRIKKDRFIGTTTSKKDMGLGFYIHPSLVLDASDGTPYGFAHVKLWSRSQKFENKHERNYRELPIEEKESYKWIEVSEQTISALNPQVPGMLIIQDREGDIYEQFARIPQEGVDLLVRARADRLLADATKLFTSIDKEQAPAIYSVFIDARNGRKKRTAKVEVRYKQVEIKSPKRVSENIPESLKIYFIEAKEVDYEGSDAICWHLLTTLSIDDMEMAMSCIEWYSWRWRIEEIFKILKKEGYDIESSELEYASSIRKQSLMIMEVTIKLFLMRLAYAEPEMEIAPETCFHPQEQQAMEQYMKNLEGSTQKQKNTYSKKDLKRYVWVIARLGGWKGYESNRHPGITTLWIGLKRFKDIMQAYNTFKDVSTR</sequence>
<dbReference type="OrthoDB" id="8617434at2"/>
<dbReference type="PANTHER" id="PTHR37319">
    <property type="entry name" value="TRANSPOSASE"/>
    <property type="match status" value="1"/>
</dbReference>
<organism evidence="2 3">
    <name type="scientific">Chryseobacterium taichungense</name>
    <dbReference type="NCBI Taxonomy" id="295069"/>
    <lineage>
        <taxon>Bacteria</taxon>
        <taxon>Pseudomonadati</taxon>
        <taxon>Bacteroidota</taxon>
        <taxon>Flavobacteriia</taxon>
        <taxon>Flavobacteriales</taxon>
        <taxon>Weeksellaceae</taxon>
        <taxon>Chryseobacterium group</taxon>
        <taxon>Chryseobacterium</taxon>
    </lineage>
</organism>
<dbReference type="Proteomes" id="UP000199450">
    <property type="component" value="Unassembled WGS sequence"/>
</dbReference>
<gene>
    <name evidence="2" type="ORF">SAMN05421856_1301</name>
</gene>
<dbReference type="InterPro" id="IPR014735">
    <property type="entry name" value="Transposase_Tn5-like_N"/>
</dbReference>
<dbReference type="InterPro" id="IPR012337">
    <property type="entry name" value="RNaseH-like_sf"/>
</dbReference>
<dbReference type="Gene3D" id="3.90.350.10">
    <property type="entry name" value="Transposase Inhibitor Protein From Tn5, Chain A, domain 1"/>
    <property type="match status" value="1"/>
</dbReference>
<dbReference type="PANTHER" id="PTHR37319:SF1">
    <property type="entry name" value="TRANSPOSASE TN5 DIMERISATION DOMAIN-CONTAINING PROTEIN"/>
    <property type="match status" value="1"/>
</dbReference>
<dbReference type="SUPFAM" id="SSF53098">
    <property type="entry name" value="Ribonuclease H-like"/>
    <property type="match status" value="1"/>
</dbReference>
<dbReference type="InterPro" id="IPR038215">
    <property type="entry name" value="TN5-like_N_sf"/>
</dbReference>
<dbReference type="AlphaFoldDB" id="A0A1H8E1V5"/>
<name>A0A1H8E1V5_9FLAO</name>
<dbReference type="InterPro" id="IPR047768">
    <property type="entry name" value="Tn5p-like"/>
</dbReference>
<feature type="domain" description="Transposase Tn5-like N-terminal" evidence="1">
    <location>
        <begin position="8"/>
        <end position="55"/>
    </location>
</feature>
<keyword evidence="2" id="KW-0238">DNA-binding</keyword>
<dbReference type="GO" id="GO:0003677">
    <property type="term" value="F:DNA binding"/>
    <property type="evidence" value="ECO:0007669"/>
    <property type="project" value="UniProtKB-KW"/>
</dbReference>
<dbReference type="Gene3D" id="1.10.246.40">
    <property type="entry name" value="Tn5 transposase, domain 1"/>
    <property type="match status" value="1"/>
</dbReference>
<dbReference type="Pfam" id="PF14706">
    <property type="entry name" value="Tnp_DNA_bind"/>
    <property type="match status" value="1"/>
</dbReference>
<protein>
    <submittedName>
        <fullName evidence="2">Transposase DNA-binding</fullName>
    </submittedName>
</protein>
<keyword evidence="3" id="KW-1185">Reference proteome</keyword>
<evidence type="ECO:0000259" key="1">
    <source>
        <dbReference type="Pfam" id="PF14706"/>
    </source>
</evidence>